<dbReference type="STRING" id="1037660.A0A066VI16"/>
<dbReference type="EMBL" id="JMSN01000083">
    <property type="protein sequence ID" value="KDN41156.1"/>
    <property type="molecule type" value="Genomic_DNA"/>
</dbReference>
<dbReference type="InterPro" id="IPR001680">
    <property type="entry name" value="WD40_rpt"/>
</dbReference>
<evidence type="ECO:0000256" key="3">
    <source>
        <dbReference type="PROSITE-ProRule" id="PRU00221"/>
    </source>
</evidence>
<accession>A0A066VI16</accession>
<dbReference type="PANTHER" id="PTHR22889:SF0">
    <property type="entry name" value="WD REPEAT-CONTAINING PROTEIN 89"/>
    <property type="match status" value="1"/>
</dbReference>
<dbReference type="Pfam" id="PF00400">
    <property type="entry name" value="WD40"/>
    <property type="match status" value="2"/>
</dbReference>
<dbReference type="OMA" id="HTYTEAH"/>
<keyword evidence="2" id="KW-0677">Repeat</keyword>
<evidence type="ECO:0000313" key="6">
    <source>
        <dbReference type="Proteomes" id="UP000027361"/>
    </source>
</evidence>
<dbReference type="PROSITE" id="PS50294">
    <property type="entry name" value="WD_REPEATS_REGION"/>
    <property type="match status" value="1"/>
</dbReference>
<dbReference type="OrthoDB" id="25131at2759"/>
<dbReference type="InterPro" id="IPR036322">
    <property type="entry name" value="WD40_repeat_dom_sf"/>
</dbReference>
<feature type="region of interest" description="Disordered" evidence="4">
    <location>
        <begin position="426"/>
        <end position="454"/>
    </location>
</feature>
<keyword evidence="1 3" id="KW-0853">WD repeat</keyword>
<dbReference type="InParanoid" id="A0A066VI16"/>
<dbReference type="PANTHER" id="PTHR22889">
    <property type="entry name" value="WD REPEAT-CONTAINING PROTEIN 89"/>
    <property type="match status" value="1"/>
</dbReference>
<protein>
    <submittedName>
        <fullName evidence="5">WD40 repeat-like protein</fullName>
    </submittedName>
</protein>
<dbReference type="InterPro" id="IPR015943">
    <property type="entry name" value="WD40/YVTN_repeat-like_dom_sf"/>
</dbReference>
<dbReference type="Gene3D" id="2.130.10.10">
    <property type="entry name" value="YVTN repeat-like/Quinoprotein amine dehydrogenase"/>
    <property type="match status" value="2"/>
</dbReference>
<dbReference type="PROSITE" id="PS50082">
    <property type="entry name" value="WD_REPEATS_2"/>
    <property type="match status" value="2"/>
</dbReference>
<proteinExistence type="predicted"/>
<dbReference type="Proteomes" id="UP000027361">
    <property type="component" value="Unassembled WGS sequence"/>
</dbReference>
<name>A0A066VI16_TILAU</name>
<dbReference type="InterPro" id="IPR039328">
    <property type="entry name" value="WDR89"/>
</dbReference>
<evidence type="ECO:0000256" key="4">
    <source>
        <dbReference type="SAM" id="MobiDB-lite"/>
    </source>
</evidence>
<dbReference type="GeneID" id="25262979"/>
<dbReference type="SUPFAM" id="SSF50978">
    <property type="entry name" value="WD40 repeat-like"/>
    <property type="match status" value="2"/>
</dbReference>
<keyword evidence="6" id="KW-1185">Reference proteome</keyword>
<dbReference type="SMART" id="SM00320">
    <property type="entry name" value="WD40"/>
    <property type="match status" value="4"/>
</dbReference>
<dbReference type="AlphaFoldDB" id="A0A066VI16"/>
<dbReference type="HOGENOM" id="CLU_602940_0_0_1"/>
<sequence length="454" mass="47629">MDAAGRAHTRPFLRVPEVISRPRQAARKLGFPGTPYVTHCRSAPSSSNVIAASDDGILHIVDKTNGTEVWTHKWEQGRKVTDLCTATQGWVTSGEAGVVGLWDGRKAGPSNHLSCPHNRPYLSVAAQTAGAGPIVAAGCEMSAGDAYIDIWDLRSPEAPIFSYVESHSDDVTALSFSPYNPTNLLSGAQDGLIAAYDLLIGADEDDAVIAVGNTGASLAKIGWGGAKAGLGKNFVKAGEEDKIDQSDMQIDGEKQANERKGIGCAWAVSDMQTVSIWDADKFDMILSPEDARQPYSVSPPWESDFVIDACDTSAMGISGLEDGVILFTGDPEGGAAIIHIASPSSPTAIPPVWSLLGLLPKSSEVCSGMAHSDIVRCVDFDVSTRTITTGGEDGRICIWSLDGSEIARDEAGRLTAAPIAAPDAIVGSGSVTEGGRDRGSLLAGSGKKRYKPYG</sequence>
<evidence type="ECO:0000256" key="2">
    <source>
        <dbReference type="ARBA" id="ARBA00022737"/>
    </source>
</evidence>
<gene>
    <name evidence="5" type="ORF">K437DRAFT_238486</name>
</gene>
<evidence type="ECO:0000313" key="5">
    <source>
        <dbReference type="EMBL" id="KDN41156.1"/>
    </source>
</evidence>
<reference evidence="5 6" key="1">
    <citation type="submission" date="2014-05" db="EMBL/GenBank/DDBJ databases">
        <title>Draft genome sequence of a rare smut relative, Tilletiaria anomala UBC 951.</title>
        <authorList>
            <consortium name="DOE Joint Genome Institute"/>
            <person name="Toome M."/>
            <person name="Kuo A."/>
            <person name="Henrissat B."/>
            <person name="Lipzen A."/>
            <person name="Tritt A."/>
            <person name="Yoshinaga Y."/>
            <person name="Zane M."/>
            <person name="Barry K."/>
            <person name="Grigoriev I.V."/>
            <person name="Spatafora J.W."/>
            <person name="Aimea M.C."/>
        </authorList>
    </citation>
    <scope>NUCLEOTIDE SEQUENCE [LARGE SCALE GENOMIC DNA]</scope>
    <source>
        <strain evidence="5 6">UBC 951</strain>
    </source>
</reference>
<organism evidence="5 6">
    <name type="scientific">Tilletiaria anomala (strain ATCC 24038 / CBS 436.72 / UBC 951)</name>
    <dbReference type="NCBI Taxonomy" id="1037660"/>
    <lineage>
        <taxon>Eukaryota</taxon>
        <taxon>Fungi</taxon>
        <taxon>Dikarya</taxon>
        <taxon>Basidiomycota</taxon>
        <taxon>Ustilaginomycotina</taxon>
        <taxon>Exobasidiomycetes</taxon>
        <taxon>Georgefischeriales</taxon>
        <taxon>Tilletiariaceae</taxon>
        <taxon>Tilletiaria</taxon>
    </lineage>
</organism>
<feature type="repeat" description="WD" evidence="3">
    <location>
        <begin position="164"/>
        <end position="198"/>
    </location>
</feature>
<dbReference type="RefSeq" id="XP_013241625.1">
    <property type="nucleotide sequence ID" value="XM_013386171.1"/>
</dbReference>
<feature type="repeat" description="WD" evidence="3">
    <location>
        <begin position="368"/>
        <end position="409"/>
    </location>
</feature>
<comment type="caution">
    <text evidence="5">The sequence shown here is derived from an EMBL/GenBank/DDBJ whole genome shotgun (WGS) entry which is preliminary data.</text>
</comment>
<evidence type="ECO:0000256" key="1">
    <source>
        <dbReference type="ARBA" id="ARBA00022574"/>
    </source>
</evidence>